<dbReference type="Pfam" id="PF14322">
    <property type="entry name" value="SusD-like_3"/>
    <property type="match status" value="1"/>
</dbReference>
<keyword evidence="3 6" id="KW-0732">Signal</keyword>
<dbReference type="RefSeq" id="WP_091373225.1">
    <property type="nucleotide sequence ID" value="NZ_LT629740.1"/>
</dbReference>
<evidence type="ECO:0000256" key="1">
    <source>
        <dbReference type="ARBA" id="ARBA00004442"/>
    </source>
</evidence>
<feature type="domain" description="RagB/SusD" evidence="7">
    <location>
        <begin position="261"/>
        <end position="587"/>
    </location>
</feature>
<gene>
    <name evidence="9" type="ORF">SAMN05216490_2576</name>
</gene>
<dbReference type="OrthoDB" id="5694214at2"/>
<accession>A0A1H1XXN6</accession>
<keyword evidence="4" id="KW-0472">Membrane</keyword>
<dbReference type="STRING" id="652787.SAMN05216490_2576"/>
<dbReference type="SUPFAM" id="SSF48452">
    <property type="entry name" value="TPR-like"/>
    <property type="match status" value="1"/>
</dbReference>
<dbReference type="Pfam" id="PF07980">
    <property type="entry name" value="SusD_RagB"/>
    <property type="match status" value="1"/>
</dbReference>
<proteinExistence type="inferred from homology"/>
<protein>
    <submittedName>
        <fullName evidence="9">Starch-binding associating with outer membrane</fullName>
    </submittedName>
</protein>
<feature type="chain" id="PRO_5009265949" evidence="6">
    <location>
        <begin position="21"/>
        <end position="589"/>
    </location>
</feature>
<dbReference type="InterPro" id="IPR033985">
    <property type="entry name" value="SusD-like_N"/>
</dbReference>
<feature type="domain" description="SusD-like N-terminal" evidence="8">
    <location>
        <begin position="47"/>
        <end position="222"/>
    </location>
</feature>
<feature type="signal peptide" evidence="6">
    <location>
        <begin position="1"/>
        <end position="20"/>
    </location>
</feature>
<dbReference type="InterPro" id="IPR012944">
    <property type="entry name" value="SusD_RagB_dom"/>
</dbReference>
<dbReference type="AlphaFoldDB" id="A0A1H1XXN6"/>
<dbReference type="PROSITE" id="PS51257">
    <property type="entry name" value="PROKAR_LIPOPROTEIN"/>
    <property type="match status" value="1"/>
</dbReference>
<evidence type="ECO:0000313" key="10">
    <source>
        <dbReference type="Proteomes" id="UP000199679"/>
    </source>
</evidence>
<evidence type="ECO:0000256" key="6">
    <source>
        <dbReference type="SAM" id="SignalP"/>
    </source>
</evidence>
<dbReference type="Gene3D" id="1.25.40.390">
    <property type="match status" value="1"/>
</dbReference>
<comment type="similarity">
    <text evidence="2">Belongs to the SusD family.</text>
</comment>
<keyword evidence="5" id="KW-0998">Cell outer membrane</keyword>
<dbReference type="InterPro" id="IPR011990">
    <property type="entry name" value="TPR-like_helical_dom_sf"/>
</dbReference>
<evidence type="ECO:0000256" key="5">
    <source>
        <dbReference type="ARBA" id="ARBA00023237"/>
    </source>
</evidence>
<comment type="subcellular location">
    <subcellularLocation>
        <location evidence="1">Cell outer membrane</location>
    </subcellularLocation>
</comment>
<evidence type="ECO:0000256" key="3">
    <source>
        <dbReference type="ARBA" id="ARBA00022729"/>
    </source>
</evidence>
<evidence type="ECO:0000259" key="8">
    <source>
        <dbReference type="Pfam" id="PF14322"/>
    </source>
</evidence>
<organism evidence="9 10">
    <name type="scientific">Mucilaginibacter mallensis</name>
    <dbReference type="NCBI Taxonomy" id="652787"/>
    <lineage>
        <taxon>Bacteria</taxon>
        <taxon>Pseudomonadati</taxon>
        <taxon>Bacteroidota</taxon>
        <taxon>Sphingobacteriia</taxon>
        <taxon>Sphingobacteriales</taxon>
        <taxon>Sphingobacteriaceae</taxon>
        <taxon>Mucilaginibacter</taxon>
    </lineage>
</organism>
<keyword evidence="10" id="KW-1185">Reference proteome</keyword>
<dbReference type="EMBL" id="LT629740">
    <property type="protein sequence ID" value="SDT14038.1"/>
    <property type="molecule type" value="Genomic_DNA"/>
</dbReference>
<evidence type="ECO:0000313" key="9">
    <source>
        <dbReference type="EMBL" id="SDT14038.1"/>
    </source>
</evidence>
<evidence type="ECO:0000256" key="4">
    <source>
        <dbReference type="ARBA" id="ARBA00023136"/>
    </source>
</evidence>
<evidence type="ECO:0000256" key="2">
    <source>
        <dbReference type="ARBA" id="ARBA00006275"/>
    </source>
</evidence>
<dbReference type="Proteomes" id="UP000199679">
    <property type="component" value="Chromosome I"/>
</dbReference>
<evidence type="ECO:0000259" key="7">
    <source>
        <dbReference type="Pfam" id="PF07980"/>
    </source>
</evidence>
<dbReference type="GO" id="GO:0009279">
    <property type="term" value="C:cell outer membrane"/>
    <property type="evidence" value="ECO:0007669"/>
    <property type="project" value="UniProtKB-SubCell"/>
</dbReference>
<sequence>MKKYTIILLAGLILASSCKKNLLNLTPYTAVSSSTMWTNDNLTDLGMAGVYQALRLGQNTGGDSQEEPYMMDQLGFSTQARNLTNLLNGASTSSDGIYADFWKNLYEGIQRANDAITNIPLKSPSVAAKKARYVAEAKFLRAYFYMKLNQLYKGVPIYLTYTEPSQATKPRSTELEVWNQVVADLTDAINEPNLPAIYKAGDANYGHATKGAAYALRGKAYLYTQQYALAAADFQQVQNAGYALFPSYYTLFKQANEQSSEMIFAIQNIAVVGNGGTMQFFCGNRSSYGSCWDDYLVPPNEVDLYQNLDGSTFNWDDVIPGYNELTPAQREVYFLRDNLTATEIAAASARGAEMSLYLPVGNEARIAQAYANRDPRLALSVITPYSTYNGVFGAANATVTWRWPYRAAAALNGDLQTDMTGTPVYLHRKFVAEGNAEIPATGGRNAQPINFPLIRYADVLLMWAEALNEEGQTDAAVPLVNLVRARAGVALLNSNAATTVNGQADLRLRIRNERRVEFINEGINYYDELRWGTIYNQVYANNNGIKKPWGSIISPFTWQFGSSTTYVWPIPLAELQRNPNLKQTPGYGW</sequence>
<name>A0A1H1XXN6_MUCMA</name>
<reference evidence="9 10" key="1">
    <citation type="submission" date="2016-10" db="EMBL/GenBank/DDBJ databases">
        <authorList>
            <person name="de Groot N.N."/>
        </authorList>
    </citation>
    <scope>NUCLEOTIDE SEQUENCE [LARGE SCALE GENOMIC DNA]</scope>
    <source>
        <strain evidence="9 10">MP1X4</strain>
    </source>
</reference>